<dbReference type="Pfam" id="PF02779">
    <property type="entry name" value="Transket_pyr"/>
    <property type="match status" value="1"/>
</dbReference>
<dbReference type="SMART" id="SM00861">
    <property type="entry name" value="Transket_pyr"/>
    <property type="match status" value="1"/>
</dbReference>
<keyword evidence="3" id="KW-0786">Thiamine pyrophosphate</keyword>
<evidence type="ECO:0000259" key="4">
    <source>
        <dbReference type="SMART" id="SM00861"/>
    </source>
</evidence>
<dbReference type="InterPro" id="IPR051157">
    <property type="entry name" value="PDH/Transketolase"/>
</dbReference>
<comment type="cofactor">
    <cofactor evidence="1">
        <name>thiamine diphosphate</name>
        <dbReference type="ChEBI" id="CHEBI:58937"/>
    </cofactor>
</comment>
<evidence type="ECO:0000313" key="6">
    <source>
        <dbReference type="Proteomes" id="UP000654279"/>
    </source>
</evidence>
<dbReference type="EMBL" id="JACRSO010000001">
    <property type="protein sequence ID" value="MBC8528549.1"/>
    <property type="molecule type" value="Genomic_DNA"/>
</dbReference>
<gene>
    <name evidence="5" type="ORF">H8699_03740</name>
</gene>
<dbReference type="PANTHER" id="PTHR43825:SF1">
    <property type="entry name" value="TRANSKETOLASE-LIKE PYRIMIDINE-BINDING DOMAIN-CONTAINING PROTEIN"/>
    <property type="match status" value="1"/>
</dbReference>
<evidence type="ECO:0000256" key="1">
    <source>
        <dbReference type="ARBA" id="ARBA00001964"/>
    </source>
</evidence>
<reference evidence="5" key="1">
    <citation type="submission" date="2020-08" db="EMBL/GenBank/DDBJ databases">
        <title>Genome public.</title>
        <authorList>
            <person name="Liu C."/>
            <person name="Sun Q."/>
        </authorList>
    </citation>
    <scope>NUCLEOTIDE SEQUENCE</scope>
    <source>
        <strain evidence="5">NSJ-44</strain>
    </source>
</reference>
<dbReference type="RefSeq" id="WP_249284539.1">
    <property type="nucleotide sequence ID" value="NZ_JACRSO010000001.1"/>
</dbReference>
<comment type="caution">
    <text evidence="5">The sequence shown here is derived from an EMBL/GenBank/DDBJ whole genome shotgun (WGS) entry which is preliminary data.</text>
</comment>
<dbReference type="Gene3D" id="3.40.50.920">
    <property type="match status" value="1"/>
</dbReference>
<comment type="similarity">
    <text evidence="2">Belongs to the transketolase family.</text>
</comment>
<protein>
    <submittedName>
        <fullName evidence="5">Transketolase family protein</fullName>
    </submittedName>
</protein>
<dbReference type="SUPFAM" id="SSF52922">
    <property type="entry name" value="TK C-terminal domain-like"/>
    <property type="match status" value="1"/>
</dbReference>
<dbReference type="Proteomes" id="UP000654279">
    <property type="component" value="Unassembled WGS sequence"/>
</dbReference>
<keyword evidence="6" id="KW-1185">Reference proteome</keyword>
<evidence type="ECO:0000313" key="5">
    <source>
        <dbReference type="EMBL" id="MBC8528549.1"/>
    </source>
</evidence>
<proteinExistence type="inferred from homology"/>
<dbReference type="InterPro" id="IPR009014">
    <property type="entry name" value="Transketo_C/PFOR_II"/>
</dbReference>
<feature type="domain" description="Transketolase-like pyrimidine-binding" evidence="4">
    <location>
        <begin position="4"/>
        <end position="169"/>
    </location>
</feature>
<evidence type="ECO:0000256" key="2">
    <source>
        <dbReference type="ARBA" id="ARBA00007131"/>
    </source>
</evidence>
<dbReference type="CDD" id="cd07033">
    <property type="entry name" value="TPP_PYR_DXS_TK_like"/>
    <property type="match status" value="1"/>
</dbReference>
<dbReference type="FunFam" id="3.40.50.970:FF:000129">
    <property type="entry name" value="Transketolase"/>
    <property type="match status" value="1"/>
</dbReference>
<evidence type="ECO:0000256" key="3">
    <source>
        <dbReference type="ARBA" id="ARBA00023052"/>
    </source>
</evidence>
<dbReference type="SUPFAM" id="SSF52518">
    <property type="entry name" value="Thiamin diphosphate-binding fold (THDP-binding)"/>
    <property type="match status" value="1"/>
</dbReference>
<dbReference type="InterPro" id="IPR005475">
    <property type="entry name" value="Transketolase-like_Pyr-bd"/>
</dbReference>
<dbReference type="InterPro" id="IPR029061">
    <property type="entry name" value="THDP-binding"/>
</dbReference>
<dbReference type="Pfam" id="PF02780">
    <property type="entry name" value="Transketolase_C"/>
    <property type="match status" value="1"/>
</dbReference>
<organism evidence="5 6">
    <name type="scientific">Luoshenia tenuis</name>
    <dbReference type="NCBI Taxonomy" id="2763654"/>
    <lineage>
        <taxon>Bacteria</taxon>
        <taxon>Bacillati</taxon>
        <taxon>Bacillota</taxon>
        <taxon>Clostridia</taxon>
        <taxon>Christensenellales</taxon>
        <taxon>Christensenellaceae</taxon>
        <taxon>Luoshenia</taxon>
    </lineage>
</organism>
<dbReference type="InterPro" id="IPR033248">
    <property type="entry name" value="Transketolase_C"/>
</dbReference>
<sequence length="309" mass="32882">MEKLDCRKAFADELLELARKDQDIMLVATDSRGSAVVGEIAQALPEQFLEMGIAEQDAVGAAAGLALTGKNVFVCGPACFLAMRSAEQVRIDVAYSHTNVKIVGVSAGVSYGSLGSTHHTTQDFAVMRTLPGMLVLCPSDGRQAAAMARYLAGYEGPAYLRMGRGPVPVIYDTVERSFTPGKINVLREGKDIALIATGERVYYVLEAARELARQGVEAAVLDVSTIKPFDVETVVRYTQGCPAMTIEEHHPFGGLGDATACVLGPLGRRLHRLSLGDEWAVCGSASEIAAHRGMDVKGIVASALELTRG</sequence>
<accession>A0A926CZ12</accession>
<dbReference type="AlphaFoldDB" id="A0A926CZ12"/>
<dbReference type="Gene3D" id="3.40.50.970">
    <property type="match status" value="1"/>
</dbReference>
<dbReference type="PANTHER" id="PTHR43825">
    <property type="entry name" value="PYRUVATE DEHYDROGENASE E1 COMPONENT"/>
    <property type="match status" value="1"/>
</dbReference>
<name>A0A926CZ12_9FIRM</name>